<dbReference type="Proteomes" id="UP000189670">
    <property type="component" value="Unassembled WGS sequence"/>
</dbReference>
<dbReference type="AlphaFoldDB" id="A0A1V1NS12"/>
<comment type="subcellular location">
    <subcellularLocation>
        <location evidence="1">Cell membrane</location>
        <topology evidence="1">Multi-pass membrane protein</topology>
    </subcellularLocation>
</comment>
<keyword evidence="5 6" id="KW-0472">Membrane</keyword>
<dbReference type="EMBL" id="ATBP01002910">
    <property type="protein sequence ID" value="ETR65348.1"/>
    <property type="molecule type" value="Genomic_DNA"/>
</dbReference>
<evidence type="ECO:0000256" key="5">
    <source>
        <dbReference type="ARBA" id="ARBA00023136"/>
    </source>
</evidence>
<dbReference type="PANTHER" id="PTHR33406">
    <property type="entry name" value="MEMBRANE PROTEIN MJ1562-RELATED"/>
    <property type="match status" value="1"/>
</dbReference>
<dbReference type="InterPro" id="IPR050545">
    <property type="entry name" value="Mycobact_MmpL"/>
</dbReference>
<feature type="transmembrane region" description="Helical" evidence="6">
    <location>
        <begin position="126"/>
        <end position="149"/>
    </location>
</feature>
<organism evidence="8 9">
    <name type="scientific">Candidatus Magnetoglobus multicellularis str. Araruama</name>
    <dbReference type="NCBI Taxonomy" id="890399"/>
    <lineage>
        <taxon>Bacteria</taxon>
        <taxon>Pseudomonadati</taxon>
        <taxon>Thermodesulfobacteriota</taxon>
        <taxon>Desulfobacteria</taxon>
        <taxon>Desulfobacterales</taxon>
        <taxon>Desulfobacteraceae</taxon>
        <taxon>Candidatus Magnetoglobus</taxon>
    </lineage>
</organism>
<evidence type="ECO:0000256" key="6">
    <source>
        <dbReference type="SAM" id="Phobius"/>
    </source>
</evidence>
<keyword evidence="2" id="KW-1003">Cell membrane</keyword>
<comment type="caution">
    <text evidence="8">The sequence shown here is derived from an EMBL/GenBank/DDBJ whole genome shotgun (WGS) entry which is preliminary data.</text>
</comment>
<name>A0A1V1NS12_9BACT</name>
<keyword evidence="4 6" id="KW-1133">Transmembrane helix</keyword>
<keyword evidence="3 6" id="KW-0812">Transmembrane</keyword>
<feature type="transmembrane region" description="Helical" evidence="6">
    <location>
        <begin position="58"/>
        <end position="76"/>
    </location>
</feature>
<feature type="transmembrane region" description="Helical" evidence="6">
    <location>
        <begin position="155"/>
        <end position="182"/>
    </location>
</feature>
<dbReference type="InterPro" id="IPR004869">
    <property type="entry name" value="MMPL_dom"/>
</dbReference>
<dbReference type="SUPFAM" id="SSF82866">
    <property type="entry name" value="Multidrug efflux transporter AcrB transmembrane domain"/>
    <property type="match status" value="1"/>
</dbReference>
<evidence type="ECO:0000256" key="2">
    <source>
        <dbReference type="ARBA" id="ARBA00022475"/>
    </source>
</evidence>
<dbReference type="PROSITE" id="PS50156">
    <property type="entry name" value="SSD"/>
    <property type="match status" value="1"/>
</dbReference>
<feature type="transmembrane region" description="Helical" evidence="6">
    <location>
        <begin position="82"/>
        <end position="105"/>
    </location>
</feature>
<dbReference type="GO" id="GO:0005886">
    <property type="term" value="C:plasma membrane"/>
    <property type="evidence" value="ECO:0007669"/>
    <property type="project" value="UniProtKB-SubCell"/>
</dbReference>
<dbReference type="Gene3D" id="1.20.1640.10">
    <property type="entry name" value="Multidrug efflux transporter AcrB transmembrane domain"/>
    <property type="match status" value="1"/>
</dbReference>
<proteinExistence type="predicted"/>
<evidence type="ECO:0000256" key="1">
    <source>
        <dbReference type="ARBA" id="ARBA00004651"/>
    </source>
</evidence>
<evidence type="ECO:0000256" key="4">
    <source>
        <dbReference type="ARBA" id="ARBA00022989"/>
    </source>
</evidence>
<feature type="domain" description="SSD" evidence="7">
    <location>
        <begin position="63"/>
        <end position="180"/>
    </location>
</feature>
<sequence length="277" mass="30417">MQTKYQVKAGLAGLLVLQRDEMAATEKDIGKTSLLSLILILIIFIAGFKLIRYSVLAVIPLIIGIIWALGLTWLLVGSLNPMTAMMSAILIGLGIDYAIHIIALYTEERQQGVAVKKALVLVYKKTVKGIITGSITTAIGFMAFGFSSFPGFSEFGIVLGIGIISVLLASVLVLPALLMILGTKKVKVIKQNQSLLFKLEKIIIKRPWVLVSLVVILSILAVLKFNDLEFSKNIKDIEPKNLESLVMNDKIIEKFNFTSDVSIAISNTLEQTREIKK</sequence>
<evidence type="ECO:0000313" key="9">
    <source>
        <dbReference type="Proteomes" id="UP000189670"/>
    </source>
</evidence>
<evidence type="ECO:0000313" key="8">
    <source>
        <dbReference type="EMBL" id="ETR65348.1"/>
    </source>
</evidence>
<dbReference type="PRINTS" id="PR00702">
    <property type="entry name" value="ACRIFLAVINRP"/>
</dbReference>
<dbReference type="GO" id="GO:0022857">
    <property type="term" value="F:transmembrane transporter activity"/>
    <property type="evidence" value="ECO:0007669"/>
    <property type="project" value="InterPro"/>
</dbReference>
<dbReference type="InterPro" id="IPR000731">
    <property type="entry name" value="SSD"/>
</dbReference>
<protein>
    <recommendedName>
        <fullName evidence="7">SSD domain-containing protein</fullName>
    </recommendedName>
</protein>
<reference evidence="9" key="1">
    <citation type="submission" date="2012-11" db="EMBL/GenBank/DDBJ databases">
        <authorList>
            <person name="Lucero-Rivera Y.E."/>
            <person name="Tovar-Ramirez D."/>
        </authorList>
    </citation>
    <scope>NUCLEOTIDE SEQUENCE [LARGE SCALE GENOMIC DNA]</scope>
    <source>
        <strain evidence="9">Araruama</strain>
    </source>
</reference>
<dbReference type="InterPro" id="IPR001036">
    <property type="entry name" value="Acrflvin-R"/>
</dbReference>
<dbReference type="PANTHER" id="PTHR33406:SF13">
    <property type="entry name" value="MEMBRANE PROTEIN YDFJ"/>
    <property type="match status" value="1"/>
</dbReference>
<evidence type="ECO:0000259" key="7">
    <source>
        <dbReference type="PROSITE" id="PS50156"/>
    </source>
</evidence>
<gene>
    <name evidence="8" type="ORF">OMM_06075</name>
</gene>
<accession>A0A1V1NS12</accession>
<feature type="transmembrane region" description="Helical" evidence="6">
    <location>
        <begin position="33"/>
        <end position="51"/>
    </location>
</feature>
<evidence type="ECO:0000256" key="3">
    <source>
        <dbReference type="ARBA" id="ARBA00022692"/>
    </source>
</evidence>
<dbReference type="Pfam" id="PF03176">
    <property type="entry name" value="MMPL"/>
    <property type="match status" value="1"/>
</dbReference>
<feature type="transmembrane region" description="Helical" evidence="6">
    <location>
        <begin position="203"/>
        <end position="223"/>
    </location>
</feature>